<feature type="domain" description="Lumazine-binding" evidence="11">
    <location>
        <begin position="1"/>
        <end position="105"/>
    </location>
</feature>
<gene>
    <name evidence="12" type="ORF">CCALI_00285</name>
</gene>
<dbReference type="OrthoDB" id="9788537at2"/>
<feature type="domain" description="Lumazine-binding" evidence="11">
    <location>
        <begin position="106"/>
        <end position="202"/>
    </location>
</feature>
<dbReference type="InterPro" id="IPR001783">
    <property type="entry name" value="Lumazine-bd"/>
</dbReference>
<evidence type="ECO:0000256" key="7">
    <source>
        <dbReference type="ARBA" id="ARBA00022679"/>
    </source>
</evidence>
<dbReference type="NCBIfam" id="NF009566">
    <property type="entry name" value="PRK13020.1"/>
    <property type="match status" value="1"/>
</dbReference>
<organism evidence="12 13">
    <name type="scientific">Chthonomonas calidirosea (strain DSM 23976 / ICMP 18418 / T49)</name>
    <dbReference type="NCBI Taxonomy" id="1303518"/>
    <lineage>
        <taxon>Bacteria</taxon>
        <taxon>Bacillati</taxon>
        <taxon>Armatimonadota</taxon>
        <taxon>Chthonomonadia</taxon>
        <taxon>Chthonomonadales</taxon>
        <taxon>Chthonomonadaceae</taxon>
        <taxon>Chthonomonas</taxon>
    </lineage>
</organism>
<feature type="repeat" description="Lumazine-binding" evidence="10">
    <location>
        <begin position="1"/>
        <end position="105"/>
    </location>
</feature>
<dbReference type="GO" id="GO:0009231">
    <property type="term" value="P:riboflavin biosynthetic process"/>
    <property type="evidence" value="ECO:0007669"/>
    <property type="project" value="UniProtKB-KW"/>
</dbReference>
<protein>
    <recommendedName>
        <fullName evidence="5 9">Riboflavin synthase</fullName>
        <ecNumber evidence="4 9">2.5.1.9</ecNumber>
    </recommendedName>
</protein>
<evidence type="ECO:0000256" key="8">
    <source>
        <dbReference type="ARBA" id="ARBA00022737"/>
    </source>
</evidence>
<dbReference type="InterPro" id="IPR026017">
    <property type="entry name" value="Lumazine-bd_dom"/>
</dbReference>
<feature type="repeat" description="Lumazine-binding" evidence="10">
    <location>
        <begin position="106"/>
        <end position="202"/>
    </location>
</feature>
<dbReference type="NCBIfam" id="NF006767">
    <property type="entry name" value="PRK09289.1"/>
    <property type="match status" value="1"/>
</dbReference>
<evidence type="ECO:0000313" key="12">
    <source>
        <dbReference type="EMBL" id="CCW34122.1"/>
    </source>
</evidence>
<dbReference type="HOGENOM" id="CLU_034388_2_0_0"/>
<dbReference type="KEGG" id="ccz:CCALI_00285"/>
<dbReference type="InParanoid" id="S0EUU7"/>
<dbReference type="InterPro" id="IPR017938">
    <property type="entry name" value="Riboflavin_synthase-like_b-brl"/>
</dbReference>
<dbReference type="PANTHER" id="PTHR21098:SF12">
    <property type="entry name" value="RIBOFLAVIN SYNTHASE"/>
    <property type="match status" value="1"/>
</dbReference>
<evidence type="ECO:0000256" key="3">
    <source>
        <dbReference type="ARBA" id="ARBA00004887"/>
    </source>
</evidence>
<dbReference type="PATRIC" id="fig|1303518.3.peg.289"/>
<evidence type="ECO:0000256" key="10">
    <source>
        <dbReference type="PROSITE-ProRule" id="PRU00524"/>
    </source>
</evidence>
<keyword evidence="8" id="KW-0677">Repeat</keyword>
<dbReference type="AlphaFoldDB" id="S0EUU7"/>
<comment type="pathway">
    <text evidence="3">Cofactor biosynthesis; riboflavin biosynthesis; riboflavin from 2-hydroxy-3-oxobutyl phosphate and 5-amino-6-(D-ribitylamino)uracil: step 2/2.</text>
</comment>
<dbReference type="Gene3D" id="2.40.30.20">
    <property type="match status" value="2"/>
</dbReference>
<dbReference type="EC" id="2.5.1.9" evidence="4 9"/>
<dbReference type="PIRSF" id="PIRSF000498">
    <property type="entry name" value="Riboflavin_syn_A"/>
    <property type="match status" value="1"/>
</dbReference>
<comment type="function">
    <text evidence="2">Catalyzes the dismutation of two molecules of 6,7-dimethyl-8-ribityllumazine, resulting in the formation of riboflavin and 5-amino-6-(D-ribitylamino)uracil.</text>
</comment>
<dbReference type="Proteomes" id="UP000014227">
    <property type="component" value="Chromosome I"/>
</dbReference>
<evidence type="ECO:0000313" key="13">
    <source>
        <dbReference type="Proteomes" id="UP000014227"/>
    </source>
</evidence>
<dbReference type="RefSeq" id="WP_016481685.1">
    <property type="nucleotide sequence ID" value="NC_021487.1"/>
</dbReference>
<dbReference type="SUPFAM" id="SSF63380">
    <property type="entry name" value="Riboflavin synthase domain-like"/>
    <property type="match status" value="2"/>
</dbReference>
<proteinExistence type="predicted"/>
<dbReference type="Pfam" id="PF00677">
    <property type="entry name" value="Lum_binding"/>
    <property type="match status" value="2"/>
</dbReference>
<evidence type="ECO:0000259" key="11">
    <source>
        <dbReference type="PROSITE" id="PS51177"/>
    </source>
</evidence>
<dbReference type="PANTHER" id="PTHR21098">
    <property type="entry name" value="RIBOFLAVIN SYNTHASE ALPHA CHAIN"/>
    <property type="match status" value="1"/>
</dbReference>
<keyword evidence="6" id="KW-0686">Riboflavin biosynthesis</keyword>
<evidence type="ECO:0000256" key="2">
    <source>
        <dbReference type="ARBA" id="ARBA00002803"/>
    </source>
</evidence>
<evidence type="ECO:0000256" key="4">
    <source>
        <dbReference type="ARBA" id="ARBA00012827"/>
    </source>
</evidence>
<dbReference type="EMBL" id="HF951689">
    <property type="protein sequence ID" value="CCW34122.1"/>
    <property type="molecule type" value="Genomic_DNA"/>
</dbReference>
<dbReference type="STRING" id="454171.CP488_00872"/>
<dbReference type="PROSITE" id="PS51177">
    <property type="entry name" value="LUMAZINE_BIND"/>
    <property type="match status" value="2"/>
</dbReference>
<evidence type="ECO:0000256" key="1">
    <source>
        <dbReference type="ARBA" id="ARBA00000968"/>
    </source>
</evidence>
<dbReference type="CDD" id="cd00402">
    <property type="entry name" value="Riboflavin_synthase_like"/>
    <property type="match status" value="1"/>
</dbReference>
<sequence length="217" mass="23534">MFTGIVEEIGTVVSVQSRERSAIIEIEVSKTGQGTDVGDSLAVNGCCLTVVGREEISRDAHVGGVILRFDVVPETMVRTNLGDLRDGDPVNLERPLKADGRFGGHIVQGHVDGVGRIREVKDAENARIMEITFPSALRRYIVEKGSICVDGVSLTVASVAPDSFTVWLIPHTCEATTLGKGQPGHRVNLECDLIGKYVERLLMDVLPDYVKSFEKGC</sequence>
<dbReference type="eggNOG" id="COG0307">
    <property type="taxonomic scope" value="Bacteria"/>
</dbReference>
<evidence type="ECO:0000256" key="6">
    <source>
        <dbReference type="ARBA" id="ARBA00022619"/>
    </source>
</evidence>
<evidence type="ECO:0000256" key="9">
    <source>
        <dbReference type="NCBIfam" id="TIGR00187"/>
    </source>
</evidence>
<keyword evidence="7 12" id="KW-0808">Transferase</keyword>
<keyword evidence="13" id="KW-1185">Reference proteome</keyword>
<dbReference type="NCBIfam" id="TIGR00187">
    <property type="entry name" value="ribE"/>
    <property type="match status" value="1"/>
</dbReference>
<reference evidence="13" key="1">
    <citation type="submission" date="2013-03" db="EMBL/GenBank/DDBJ databases">
        <title>Genome sequence of Chthonomonas calidirosea, the first sequenced genome from the Armatimonadetes phylum (formally candidate division OP10).</title>
        <authorList>
            <person name="Lee K.C.Y."/>
            <person name="Morgan X.C."/>
            <person name="Dunfield P.F."/>
            <person name="Tamas I."/>
            <person name="Houghton K.M."/>
            <person name="Vyssotski M."/>
            <person name="Ryan J.L.J."/>
            <person name="Lagutin K."/>
            <person name="McDonald I.R."/>
            <person name="Stott M.B."/>
        </authorList>
    </citation>
    <scope>NUCLEOTIDE SEQUENCE [LARGE SCALE GENOMIC DNA]</scope>
    <source>
        <strain evidence="13">DSM 23976 / ICMP 18418 / T49</strain>
    </source>
</reference>
<dbReference type="FunFam" id="2.40.30.20:FF:000004">
    <property type="entry name" value="Riboflavin synthase, alpha subunit"/>
    <property type="match status" value="1"/>
</dbReference>
<evidence type="ECO:0000256" key="5">
    <source>
        <dbReference type="ARBA" id="ARBA00013950"/>
    </source>
</evidence>
<dbReference type="InterPro" id="IPR023366">
    <property type="entry name" value="ATP_synth_asu-like_sf"/>
</dbReference>
<name>S0EUU7_CHTCT</name>
<dbReference type="GO" id="GO:0004746">
    <property type="term" value="F:riboflavin synthase activity"/>
    <property type="evidence" value="ECO:0007669"/>
    <property type="project" value="UniProtKB-UniRule"/>
</dbReference>
<dbReference type="FunCoup" id="S0EUU7">
    <property type="interactions" value="397"/>
</dbReference>
<accession>S0EUU7</accession>
<comment type="catalytic activity">
    <reaction evidence="1">
        <text>2 6,7-dimethyl-8-(1-D-ribityl)lumazine + H(+) = 5-amino-6-(D-ribitylamino)uracil + riboflavin</text>
        <dbReference type="Rhea" id="RHEA:20772"/>
        <dbReference type="ChEBI" id="CHEBI:15378"/>
        <dbReference type="ChEBI" id="CHEBI:15934"/>
        <dbReference type="ChEBI" id="CHEBI:57986"/>
        <dbReference type="ChEBI" id="CHEBI:58201"/>
        <dbReference type="EC" id="2.5.1.9"/>
    </reaction>
</comment>